<dbReference type="InterPro" id="IPR000524">
    <property type="entry name" value="Tscrpt_reg_HTH_GntR"/>
</dbReference>
<reference evidence="5 6" key="1">
    <citation type="journal article" date="2019" name="Int. J. Syst. Evol. Microbiol.">
        <title>The Global Catalogue of Microorganisms (GCM) 10K type strain sequencing project: providing services to taxonomists for standard genome sequencing and annotation.</title>
        <authorList>
            <consortium name="The Broad Institute Genomics Platform"/>
            <consortium name="The Broad Institute Genome Sequencing Center for Infectious Disease"/>
            <person name="Wu L."/>
            <person name="Ma J."/>
        </authorList>
    </citation>
    <scope>NUCLEOTIDE SEQUENCE [LARGE SCALE GENOMIC DNA]</scope>
    <source>
        <strain evidence="5 6">JCM 15900</strain>
    </source>
</reference>
<dbReference type="InterPro" id="IPR008920">
    <property type="entry name" value="TF_FadR/GntR_C"/>
</dbReference>
<dbReference type="Pfam" id="PF07729">
    <property type="entry name" value="FCD"/>
    <property type="match status" value="1"/>
</dbReference>
<feature type="domain" description="HTH gntR-type" evidence="4">
    <location>
        <begin position="13"/>
        <end position="80"/>
    </location>
</feature>
<name>A0ABN2WJV6_9MICO</name>
<dbReference type="PANTHER" id="PTHR43537:SF24">
    <property type="entry name" value="GLUCONATE OPERON TRANSCRIPTIONAL REPRESSOR"/>
    <property type="match status" value="1"/>
</dbReference>
<dbReference type="InterPro" id="IPR036388">
    <property type="entry name" value="WH-like_DNA-bd_sf"/>
</dbReference>
<dbReference type="EMBL" id="BAAAPZ010000004">
    <property type="protein sequence ID" value="GAA2094105.1"/>
    <property type="molecule type" value="Genomic_DNA"/>
</dbReference>
<sequence length="231" mass="24398">MPVPAGHAPTARTLLRDNVYTAIRDAIVRGQLLPGERLRDGELGEWLGVSRTPVREALLRLAEAGLVQAQPGKVTLVAPEDPVALAHARTIAAELHALAARLAAQELGSEAASLMRLRTANGDLRAAAQGAAETGRGGAEPDRRLGTTDAEAAIRADAEFHDAVVELSGNPLIGRQLELLVPMLMRAEYLHFDAATVEASAAQHEAIIEALAAGDADRAAELTRRNWLSLG</sequence>
<accession>A0ABN2WJV6</accession>
<dbReference type="PROSITE" id="PS50949">
    <property type="entry name" value="HTH_GNTR"/>
    <property type="match status" value="1"/>
</dbReference>
<organism evidence="5 6">
    <name type="scientific">Brevibacterium salitolerans</name>
    <dbReference type="NCBI Taxonomy" id="1403566"/>
    <lineage>
        <taxon>Bacteria</taxon>
        <taxon>Bacillati</taxon>
        <taxon>Actinomycetota</taxon>
        <taxon>Actinomycetes</taxon>
        <taxon>Micrococcales</taxon>
        <taxon>Brevibacteriaceae</taxon>
        <taxon>Brevibacterium</taxon>
    </lineage>
</organism>
<evidence type="ECO:0000313" key="6">
    <source>
        <dbReference type="Proteomes" id="UP001500984"/>
    </source>
</evidence>
<keyword evidence="3" id="KW-0804">Transcription</keyword>
<dbReference type="PANTHER" id="PTHR43537">
    <property type="entry name" value="TRANSCRIPTIONAL REGULATOR, GNTR FAMILY"/>
    <property type="match status" value="1"/>
</dbReference>
<dbReference type="InterPro" id="IPR011711">
    <property type="entry name" value="GntR_C"/>
</dbReference>
<dbReference type="SUPFAM" id="SSF46785">
    <property type="entry name" value="Winged helix' DNA-binding domain"/>
    <property type="match status" value="1"/>
</dbReference>
<dbReference type="InterPro" id="IPR036390">
    <property type="entry name" value="WH_DNA-bd_sf"/>
</dbReference>
<dbReference type="RefSeq" id="WP_291791675.1">
    <property type="nucleotide sequence ID" value="NZ_BAAAPZ010000004.1"/>
</dbReference>
<dbReference type="SUPFAM" id="SSF48008">
    <property type="entry name" value="GntR ligand-binding domain-like"/>
    <property type="match status" value="1"/>
</dbReference>
<evidence type="ECO:0000259" key="4">
    <source>
        <dbReference type="PROSITE" id="PS50949"/>
    </source>
</evidence>
<evidence type="ECO:0000313" key="5">
    <source>
        <dbReference type="EMBL" id="GAA2094105.1"/>
    </source>
</evidence>
<keyword evidence="2" id="KW-0238">DNA-binding</keyword>
<evidence type="ECO:0000256" key="3">
    <source>
        <dbReference type="ARBA" id="ARBA00023163"/>
    </source>
</evidence>
<dbReference type="SMART" id="SM00895">
    <property type="entry name" value="FCD"/>
    <property type="match status" value="1"/>
</dbReference>
<keyword evidence="6" id="KW-1185">Reference proteome</keyword>
<dbReference type="Gene3D" id="1.10.10.10">
    <property type="entry name" value="Winged helix-like DNA-binding domain superfamily/Winged helix DNA-binding domain"/>
    <property type="match status" value="1"/>
</dbReference>
<dbReference type="Gene3D" id="1.20.120.530">
    <property type="entry name" value="GntR ligand-binding domain-like"/>
    <property type="match status" value="1"/>
</dbReference>
<protein>
    <submittedName>
        <fullName evidence="5">GntR family transcriptional regulator</fullName>
    </submittedName>
</protein>
<dbReference type="CDD" id="cd07377">
    <property type="entry name" value="WHTH_GntR"/>
    <property type="match status" value="1"/>
</dbReference>
<proteinExistence type="predicted"/>
<dbReference type="Pfam" id="PF00392">
    <property type="entry name" value="GntR"/>
    <property type="match status" value="1"/>
</dbReference>
<comment type="caution">
    <text evidence="5">The sequence shown here is derived from an EMBL/GenBank/DDBJ whole genome shotgun (WGS) entry which is preliminary data.</text>
</comment>
<dbReference type="Proteomes" id="UP001500984">
    <property type="component" value="Unassembled WGS sequence"/>
</dbReference>
<keyword evidence="1" id="KW-0805">Transcription regulation</keyword>
<evidence type="ECO:0000256" key="1">
    <source>
        <dbReference type="ARBA" id="ARBA00023015"/>
    </source>
</evidence>
<gene>
    <name evidence="5" type="ORF">GCM10009823_12900</name>
</gene>
<dbReference type="SMART" id="SM00345">
    <property type="entry name" value="HTH_GNTR"/>
    <property type="match status" value="1"/>
</dbReference>
<evidence type="ECO:0000256" key="2">
    <source>
        <dbReference type="ARBA" id="ARBA00023125"/>
    </source>
</evidence>